<dbReference type="AlphaFoldDB" id="A0A0P6AFL6"/>
<reference evidence="1" key="1">
    <citation type="submission" date="2015-10" db="EMBL/GenBank/DDBJ databases">
        <title>EvidentialGene: Evidence-directed Construction of Complete mRNA Transcriptomes without Genomes.</title>
        <authorList>
            <person name="Gilbert D.G."/>
        </authorList>
    </citation>
    <scope>NUCLEOTIDE SEQUENCE</scope>
</reference>
<sequence>MPNSFVSIQTLKFGRDELDKVKTKKRAALFVQLRNTLLPMTGEGSRNATSRGVDMINVRRRIKRKK</sequence>
<accession>A0A0P6AFL6</accession>
<organism evidence="1">
    <name type="scientific">Daphnia magna</name>
    <dbReference type="NCBI Taxonomy" id="35525"/>
    <lineage>
        <taxon>Eukaryota</taxon>
        <taxon>Metazoa</taxon>
        <taxon>Ecdysozoa</taxon>
        <taxon>Arthropoda</taxon>
        <taxon>Crustacea</taxon>
        <taxon>Branchiopoda</taxon>
        <taxon>Diplostraca</taxon>
        <taxon>Cladocera</taxon>
        <taxon>Anomopoda</taxon>
        <taxon>Daphniidae</taxon>
        <taxon>Daphnia</taxon>
    </lineage>
</organism>
<evidence type="ECO:0000313" key="1">
    <source>
        <dbReference type="EMBL" id="JAN77018.1"/>
    </source>
</evidence>
<protein>
    <submittedName>
        <fullName evidence="1">Uncharacterized protein</fullName>
    </submittedName>
</protein>
<name>A0A0P6AFL6_9CRUS</name>
<proteinExistence type="predicted"/>
<dbReference type="EMBL" id="GDIQ01017719">
    <property type="protein sequence ID" value="JAN77018.1"/>
    <property type="molecule type" value="Transcribed_RNA"/>
</dbReference>